<evidence type="ECO:0000313" key="1">
    <source>
        <dbReference type="EMBL" id="DAE29898.1"/>
    </source>
</evidence>
<accession>A0A8S5RFJ6</accession>
<organism evidence="1">
    <name type="scientific">virus sp. ctqEG8</name>
    <dbReference type="NCBI Taxonomy" id="2827998"/>
    <lineage>
        <taxon>Viruses</taxon>
    </lineage>
</organism>
<name>A0A8S5RFJ6_9VIRU</name>
<dbReference type="EMBL" id="BK059100">
    <property type="protein sequence ID" value="DAE29898.1"/>
    <property type="molecule type" value="Genomic_DNA"/>
</dbReference>
<protein>
    <submittedName>
        <fullName evidence="1">Uncharacterized protein</fullName>
    </submittedName>
</protein>
<reference evidence="1" key="1">
    <citation type="journal article" date="2021" name="Proc. Natl. Acad. Sci. U.S.A.">
        <title>A Catalog of Tens of Thousands of Viruses from Human Metagenomes Reveals Hidden Associations with Chronic Diseases.</title>
        <authorList>
            <person name="Tisza M.J."/>
            <person name="Buck C.B."/>
        </authorList>
    </citation>
    <scope>NUCLEOTIDE SEQUENCE</scope>
    <source>
        <strain evidence="1">CtqEG8</strain>
    </source>
</reference>
<proteinExistence type="predicted"/>
<sequence>MLYDIRYTIEPIRYDCLHTIDLSPTLLRFTIQQKRLHHYDTSALLYSHTR</sequence>